<proteinExistence type="predicted"/>
<dbReference type="RefSeq" id="WP_189311881.1">
    <property type="nucleotide sequence ID" value="NZ_BMQA01000009.1"/>
</dbReference>
<reference evidence="1" key="2">
    <citation type="submission" date="2020-09" db="EMBL/GenBank/DDBJ databases">
        <authorList>
            <person name="Sun Q."/>
            <person name="Ohkuma M."/>
        </authorList>
    </citation>
    <scope>NUCLEOTIDE SEQUENCE</scope>
    <source>
        <strain evidence="1">JCM 3086</strain>
    </source>
</reference>
<sequence>MLRELRQHPRQWDVTLAGKTGTEGAATVEAMMSLLWTGQTSRHGNLQTTREETPAEARMAVDLAVSLVRWFADGAVRRR</sequence>
<dbReference type="Proteomes" id="UP000657574">
    <property type="component" value="Unassembled WGS sequence"/>
</dbReference>
<name>A0A917KL18_9ACTN</name>
<organism evidence="1 2">
    <name type="scientific">Streptomyces brasiliensis</name>
    <dbReference type="NCBI Taxonomy" id="1954"/>
    <lineage>
        <taxon>Bacteria</taxon>
        <taxon>Bacillati</taxon>
        <taxon>Actinomycetota</taxon>
        <taxon>Actinomycetes</taxon>
        <taxon>Kitasatosporales</taxon>
        <taxon>Streptomycetaceae</taxon>
        <taxon>Streptomyces</taxon>
    </lineage>
</organism>
<dbReference type="AlphaFoldDB" id="A0A917KL18"/>
<reference evidence="1" key="1">
    <citation type="journal article" date="2014" name="Int. J. Syst. Evol. Microbiol.">
        <title>Complete genome sequence of Corynebacterium casei LMG S-19264T (=DSM 44701T), isolated from a smear-ripened cheese.</title>
        <authorList>
            <consortium name="US DOE Joint Genome Institute (JGI-PGF)"/>
            <person name="Walter F."/>
            <person name="Albersmeier A."/>
            <person name="Kalinowski J."/>
            <person name="Ruckert C."/>
        </authorList>
    </citation>
    <scope>NUCLEOTIDE SEQUENCE</scope>
    <source>
        <strain evidence="1">JCM 3086</strain>
    </source>
</reference>
<dbReference type="EMBL" id="BMQA01000009">
    <property type="protein sequence ID" value="GGJ19016.1"/>
    <property type="molecule type" value="Genomic_DNA"/>
</dbReference>
<evidence type="ECO:0000313" key="1">
    <source>
        <dbReference type="EMBL" id="GGJ19016.1"/>
    </source>
</evidence>
<comment type="caution">
    <text evidence="1">The sequence shown here is derived from an EMBL/GenBank/DDBJ whole genome shotgun (WGS) entry which is preliminary data.</text>
</comment>
<gene>
    <name evidence="1" type="ORF">GCM10010121_032380</name>
</gene>
<accession>A0A917KL18</accession>
<evidence type="ECO:0000313" key="2">
    <source>
        <dbReference type="Proteomes" id="UP000657574"/>
    </source>
</evidence>
<keyword evidence="2" id="KW-1185">Reference proteome</keyword>
<protein>
    <submittedName>
        <fullName evidence="1">Uncharacterized protein</fullName>
    </submittedName>
</protein>